<proteinExistence type="predicted"/>
<comment type="caution">
    <text evidence="1">The sequence shown here is derived from an EMBL/GenBank/DDBJ whole genome shotgun (WGS) entry which is preliminary data.</text>
</comment>
<evidence type="ECO:0000313" key="1">
    <source>
        <dbReference type="EMBL" id="OLS61510.1"/>
    </source>
</evidence>
<dbReference type="AlphaFoldDB" id="A0A1Q9R280"/>
<dbReference type="OrthoDB" id="7058641at2"/>
<protein>
    <submittedName>
        <fullName evidence="1">Uncharacterized protein</fullName>
    </submittedName>
</protein>
<reference evidence="1 2" key="1">
    <citation type="submission" date="2016-10" db="EMBL/GenBank/DDBJ databases">
        <title>Genome Sequence of Pseudomonas putida GM4FR.</title>
        <authorList>
            <person name="Poehlein A."/>
            <person name="Wemheuer F."/>
            <person name="Hollensteiner J."/>
            <person name="Wemheuer B."/>
        </authorList>
    </citation>
    <scope>NUCLEOTIDE SEQUENCE [LARGE SCALE GENOMIC DNA]</scope>
    <source>
        <strain evidence="1 2">GM4FR</strain>
    </source>
</reference>
<evidence type="ECO:0000313" key="2">
    <source>
        <dbReference type="Proteomes" id="UP000186736"/>
    </source>
</evidence>
<sequence length="253" mass="28812">MEYTVPEWFRLTEVLTPQTFSRIGDAVENSQLSMQTKYSPLLAYWFMCDSFYLACEVNQKGMHANALALTRQSIEALGVVELGICKKEGAEEALAKWNGDNLKPGNLRAWLQNNVWQTYGPGLWNEPWSEFMREFAKAIQPYAHYCRDLAQWQQLLKTVTSESDGSITAQIEIAPRAYDPQKATRISLFHAILTFALGRIWIAANPQDTEFSALIFRLGEALGKSEYLDGHSTDWGQQFWAMLWASNGKLLLE</sequence>
<gene>
    <name evidence="1" type="ORF">PSEMO_35770</name>
</gene>
<dbReference type="RefSeq" id="WP_144443592.1">
    <property type="nucleotide sequence ID" value="NZ_MKZO01000031.1"/>
</dbReference>
<organism evidence="1 2">
    <name type="scientific">Pseudomonas putida</name>
    <name type="common">Arthrobacter siderocapsulatus</name>
    <dbReference type="NCBI Taxonomy" id="303"/>
    <lineage>
        <taxon>Bacteria</taxon>
        <taxon>Pseudomonadati</taxon>
        <taxon>Pseudomonadota</taxon>
        <taxon>Gammaproteobacteria</taxon>
        <taxon>Pseudomonadales</taxon>
        <taxon>Pseudomonadaceae</taxon>
        <taxon>Pseudomonas</taxon>
    </lineage>
</organism>
<dbReference type="EMBL" id="MKZO01000031">
    <property type="protein sequence ID" value="OLS61510.1"/>
    <property type="molecule type" value="Genomic_DNA"/>
</dbReference>
<name>A0A1Q9R280_PSEPU</name>
<accession>A0A1Q9R280</accession>
<dbReference type="Proteomes" id="UP000186736">
    <property type="component" value="Unassembled WGS sequence"/>
</dbReference>